<organism evidence="2 3">
    <name type="scientific">Jiangella ureilytica</name>
    <dbReference type="NCBI Taxonomy" id="2530374"/>
    <lineage>
        <taxon>Bacteria</taxon>
        <taxon>Bacillati</taxon>
        <taxon>Actinomycetota</taxon>
        <taxon>Actinomycetes</taxon>
        <taxon>Jiangellales</taxon>
        <taxon>Jiangellaceae</taxon>
        <taxon>Jiangella</taxon>
    </lineage>
</organism>
<feature type="domain" description="VOC" evidence="1">
    <location>
        <begin position="81"/>
        <end position="189"/>
    </location>
</feature>
<evidence type="ECO:0000313" key="3">
    <source>
        <dbReference type="Proteomes" id="UP000295621"/>
    </source>
</evidence>
<gene>
    <name evidence="2" type="ORF">E1212_07825</name>
</gene>
<evidence type="ECO:0000259" key="1">
    <source>
        <dbReference type="PROSITE" id="PS51819"/>
    </source>
</evidence>
<dbReference type="InterPro" id="IPR029068">
    <property type="entry name" value="Glyas_Bleomycin-R_OHBP_Dase"/>
</dbReference>
<name>A0A4R4RV63_9ACTN</name>
<reference evidence="2 3" key="1">
    <citation type="submission" date="2019-02" db="EMBL/GenBank/DDBJ databases">
        <title>Draft genome sequences of novel Actinobacteria.</title>
        <authorList>
            <person name="Sahin N."/>
            <person name="Ay H."/>
            <person name="Saygin H."/>
        </authorList>
    </citation>
    <scope>NUCLEOTIDE SEQUENCE [LARGE SCALE GENOMIC DNA]</scope>
    <source>
        <strain evidence="2 3">KC603</strain>
    </source>
</reference>
<accession>A0A4R4RV63</accession>
<dbReference type="PROSITE" id="PS51819">
    <property type="entry name" value="VOC"/>
    <property type="match status" value="2"/>
</dbReference>
<dbReference type="InterPro" id="IPR037523">
    <property type="entry name" value="VOC_core"/>
</dbReference>
<dbReference type="OrthoDB" id="317332at2"/>
<feature type="domain" description="VOC" evidence="1">
    <location>
        <begin position="213"/>
        <end position="348"/>
    </location>
</feature>
<dbReference type="Gene3D" id="3.10.180.10">
    <property type="entry name" value="2,3-Dihydroxybiphenyl 1,2-Dioxygenase, domain 1"/>
    <property type="match status" value="2"/>
</dbReference>
<dbReference type="CDD" id="cd06587">
    <property type="entry name" value="VOC"/>
    <property type="match status" value="2"/>
</dbReference>
<proteinExistence type="predicted"/>
<evidence type="ECO:0000313" key="2">
    <source>
        <dbReference type="EMBL" id="TDC52752.1"/>
    </source>
</evidence>
<dbReference type="RefSeq" id="WP_131981017.1">
    <property type="nucleotide sequence ID" value="NZ_SMKL01000013.1"/>
</dbReference>
<sequence length="348" mass="38318">MTSYIKHDIFSHRILHDASCGRLRSRRAQPVRLATPTTRAVLAQLPWPLSRTAGWRRQEAHVTGRNTARLIQPQSVFMATAINHLSYWVADYGKTRDYYLEMLGMSLLFDDGASCAVGFGTPVRALHIKQAQGEQPAPMVDTFGVSIADFDADEVAAKLDFHQVPHERADDGSVIVHDPVGYTFTICPEDHLLRPGAGSGDATAGEGVFTATAFNHIAYRVPDHLVCRDFYVDLLGMRVAFDDGIKRCSVAFGDEPEDALYITPRGRSRGDWKVFAKPGEGFIDHVAYSVADFDLEGSANALREHGVEPQYDGEYAWSVPDGDGYKIQICAEVGVYPGAAVDTFHNPD</sequence>
<dbReference type="EMBL" id="SMKL01000013">
    <property type="protein sequence ID" value="TDC52752.1"/>
    <property type="molecule type" value="Genomic_DNA"/>
</dbReference>
<comment type="caution">
    <text evidence="2">The sequence shown here is derived from an EMBL/GenBank/DDBJ whole genome shotgun (WGS) entry which is preliminary data.</text>
</comment>
<dbReference type="Proteomes" id="UP000295621">
    <property type="component" value="Unassembled WGS sequence"/>
</dbReference>
<dbReference type="AlphaFoldDB" id="A0A4R4RV63"/>
<dbReference type="SUPFAM" id="SSF54593">
    <property type="entry name" value="Glyoxalase/Bleomycin resistance protein/Dihydroxybiphenyl dioxygenase"/>
    <property type="match status" value="2"/>
</dbReference>
<keyword evidence="3" id="KW-1185">Reference proteome</keyword>
<protein>
    <submittedName>
        <fullName evidence="2">VOC family protein</fullName>
    </submittedName>
</protein>